<dbReference type="Pfam" id="PF08447">
    <property type="entry name" value="PAS_3"/>
    <property type="match status" value="1"/>
</dbReference>
<dbReference type="InterPro" id="IPR003661">
    <property type="entry name" value="HisK_dim/P_dom"/>
</dbReference>
<feature type="domain" description="Response regulatory" evidence="12">
    <location>
        <begin position="705"/>
        <end position="821"/>
    </location>
</feature>
<dbReference type="CDD" id="cd17546">
    <property type="entry name" value="REC_hyHK_CKI1_RcsC-like"/>
    <property type="match status" value="1"/>
</dbReference>
<dbReference type="FunFam" id="3.30.565.10:FF:000010">
    <property type="entry name" value="Sensor histidine kinase RcsC"/>
    <property type="match status" value="1"/>
</dbReference>
<dbReference type="EMBL" id="CP058708">
    <property type="protein sequence ID" value="QLH52163.1"/>
    <property type="molecule type" value="Genomic_DNA"/>
</dbReference>
<dbReference type="Pfam" id="PF00072">
    <property type="entry name" value="Response_reg"/>
    <property type="match status" value="1"/>
</dbReference>
<evidence type="ECO:0000259" key="13">
    <source>
        <dbReference type="PROSITE" id="PS50112"/>
    </source>
</evidence>
<evidence type="ECO:0000313" key="16">
    <source>
        <dbReference type="Proteomes" id="UP000509684"/>
    </source>
</evidence>
<evidence type="ECO:0000256" key="7">
    <source>
        <dbReference type="ARBA" id="ARBA00058004"/>
    </source>
</evidence>
<gene>
    <name evidence="15" type="ORF">HWD57_22065</name>
</gene>
<dbReference type="SMART" id="SM00388">
    <property type="entry name" value="HisKA"/>
    <property type="match status" value="1"/>
</dbReference>
<evidence type="ECO:0000313" key="15">
    <source>
        <dbReference type="EMBL" id="QLH52163.1"/>
    </source>
</evidence>
<accession>A0A7D5SVU5</accession>
<keyword evidence="3 9" id="KW-0597">Phosphoprotein</keyword>
<dbReference type="InterPro" id="IPR036890">
    <property type="entry name" value="HATPase_C_sf"/>
</dbReference>
<dbReference type="InterPro" id="IPR004358">
    <property type="entry name" value="Sig_transdc_His_kin-like_C"/>
</dbReference>
<dbReference type="SMART" id="SM00091">
    <property type="entry name" value="PAS"/>
    <property type="match status" value="3"/>
</dbReference>
<evidence type="ECO:0000256" key="5">
    <source>
        <dbReference type="ARBA" id="ARBA00022777"/>
    </source>
</evidence>
<dbReference type="AlphaFoldDB" id="A0A7D5SVU5"/>
<keyword evidence="4" id="KW-0808">Transferase</keyword>
<dbReference type="SUPFAM" id="SSF47384">
    <property type="entry name" value="Homodimeric domain of signal transducing histidine kinase"/>
    <property type="match status" value="1"/>
</dbReference>
<dbReference type="PROSITE" id="PS50110">
    <property type="entry name" value="RESPONSE_REGULATORY"/>
    <property type="match status" value="1"/>
</dbReference>
<dbReference type="InterPro" id="IPR000014">
    <property type="entry name" value="PAS"/>
</dbReference>
<dbReference type="PROSITE" id="PS50112">
    <property type="entry name" value="PAS"/>
    <property type="match status" value="2"/>
</dbReference>
<dbReference type="InterPro" id="IPR013656">
    <property type="entry name" value="PAS_4"/>
</dbReference>
<evidence type="ECO:0000256" key="6">
    <source>
        <dbReference type="ARBA" id="ARBA00023012"/>
    </source>
</evidence>
<dbReference type="InterPro" id="IPR013655">
    <property type="entry name" value="PAS_fold_3"/>
</dbReference>
<evidence type="ECO:0000256" key="10">
    <source>
        <dbReference type="SAM" id="Coils"/>
    </source>
</evidence>
<feature type="domain" description="PAS" evidence="13">
    <location>
        <begin position="22"/>
        <end position="75"/>
    </location>
</feature>
<dbReference type="PROSITE" id="PS50113">
    <property type="entry name" value="PAC"/>
    <property type="match status" value="1"/>
</dbReference>
<feature type="domain" description="PAC" evidence="14">
    <location>
        <begin position="367"/>
        <end position="420"/>
    </location>
</feature>
<dbReference type="NCBIfam" id="TIGR00229">
    <property type="entry name" value="sensory_box"/>
    <property type="match status" value="2"/>
</dbReference>
<protein>
    <recommendedName>
        <fullName evidence="8">Virulence sensor protein BvgS</fullName>
        <ecNumber evidence="2">2.7.13.3</ecNumber>
    </recommendedName>
</protein>
<dbReference type="InterPro" id="IPR001789">
    <property type="entry name" value="Sig_transdc_resp-reg_receiver"/>
</dbReference>
<evidence type="ECO:0000259" key="12">
    <source>
        <dbReference type="PROSITE" id="PS50110"/>
    </source>
</evidence>
<dbReference type="SUPFAM" id="SSF52172">
    <property type="entry name" value="CheY-like"/>
    <property type="match status" value="1"/>
</dbReference>
<dbReference type="Pfam" id="PF02518">
    <property type="entry name" value="HATPase_c"/>
    <property type="match status" value="1"/>
</dbReference>
<evidence type="ECO:0000256" key="4">
    <source>
        <dbReference type="ARBA" id="ARBA00022679"/>
    </source>
</evidence>
<dbReference type="InterPro" id="IPR003594">
    <property type="entry name" value="HATPase_dom"/>
</dbReference>
<dbReference type="Gene3D" id="3.30.450.20">
    <property type="entry name" value="PAS domain"/>
    <property type="match status" value="3"/>
</dbReference>
<dbReference type="InterPro" id="IPR035965">
    <property type="entry name" value="PAS-like_dom_sf"/>
</dbReference>
<name>A0A7D5SVU5_9PROT</name>
<evidence type="ECO:0000256" key="2">
    <source>
        <dbReference type="ARBA" id="ARBA00012438"/>
    </source>
</evidence>
<comment type="catalytic activity">
    <reaction evidence="1">
        <text>ATP + protein L-histidine = ADP + protein N-phospho-L-histidine.</text>
        <dbReference type="EC" id="2.7.13.3"/>
    </reaction>
</comment>
<dbReference type="KEGG" id="acog:HWD57_22065"/>
<sequence>MLSDREQRFAAERAREHTMIDREERLARIVDTALDAIVTIDESYRIILFNAAAEKMFACPVAEALGSLLDRFIPERFQTAHRIHVGEFAASSVTSRPMGKTHQVLGRRGNGEEFPLEASISWVEVQGRKLFTATLRDTTARCQTEAALRASEAFNAAILDSLSAHVAVLDSDGKILAVNQAWLRFAAENASETRPADPIGADYRAICLAAADPLVADPWAAEALAAWAGIAEVLAGNSDYFELEYPCHSAKQKRWFRMRVDPLRSERGGVVVAHEDISSSRNLADALRTERQRLANLIAGTDVGTWEWNVETGAVLFNERWAGIIGYTLAEISPLSIATWFRFAHPDDLEKSNALLRRHFAGELPAYDCECRMRHRDGYWVWVRDRGKVMEWSADGRPLYMFGTHLDITESKEAEARLRELNESLEARVAERTRQLAITTQIARSASRAKSAFLANMSHEIRTPMTAILGLADLLKLDNPSPRQAERLDKLHSAAQHLLSLIDDVLDFSKIEAGKLVLEQVPCDVARIVAGVVEMSMDRARQQGLTLSSDCESLPGPLLGDPTRLRQALLNYVSNAIRFTPQGSIRISVHRQEENKDHLMLRFEVRDTGIGIAASSLGRLFRHFEQADDSMTRVHGGTGLGLAIVKQIAEKMGGGVGVDSTEGVGSTFWFTACLRRAPERAGGGTTTTVSASVDTAAQQAPPEGRILIVDDEPINREVIVAILENMGLRADCAANGATAVELADKGTYDLILMDLQMPLMDGFEATRRIRQQPKHAQVPILALTGIVVKEVQNRCRAVGMNDFIAKPFRMAALREVVTRWLRPSPGE</sequence>
<dbReference type="GO" id="GO:0005886">
    <property type="term" value="C:plasma membrane"/>
    <property type="evidence" value="ECO:0007669"/>
    <property type="project" value="TreeGrafter"/>
</dbReference>
<dbReference type="GO" id="GO:0000155">
    <property type="term" value="F:phosphorelay sensor kinase activity"/>
    <property type="evidence" value="ECO:0007669"/>
    <property type="project" value="InterPro"/>
</dbReference>
<dbReference type="InterPro" id="IPR000700">
    <property type="entry name" value="PAS-assoc_C"/>
</dbReference>
<evidence type="ECO:0000259" key="14">
    <source>
        <dbReference type="PROSITE" id="PS50113"/>
    </source>
</evidence>
<feature type="coiled-coil region" evidence="10">
    <location>
        <begin position="408"/>
        <end position="435"/>
    </location>
</feature>
<feature type="modified residue" description="4-aspartylphosphate" evidence="9">
    <location>
        <position position="754"/>
    </location>
</feature>
<dbReference type="CDD" id="cd16922">
    <property type="entry name" value="HATPase_EvgS-ArcB-TorS-like"/>
    <property type="match status" value="1"/>
</dbReference>
<comment type="function">
    <text evidence="7">Member of the two-component regulatory system BvgS/BvgA. Phosphorylates BvgA via a four-step phosphorelay in response to environmental signals.</text>
</comment>
<dbReference type="PANTHER" id="PTHR43047">
    <property type="entry name" value="TWO-COMPONENT HISTIDINE PROTEIN KINASE"/>
    <property type="match status" value="1"/>
</dbReference>
<dbReference type="InterPro" id="IPR001610">
    <property type="entry name" value="PAC"/>
</dbReference>
<dbReference type="Pfam" id="PF08448">
    <property type="entry name" value="PAS_4"/>
    <property type="match status" value="1"/>
</dbReference>
<dbReference type="SUPFAM" id="SSF55785">
    <property type="entry name" value="PYP-like sensor domain (PAS domain)"/>
    <property type="match status" value="3"/>
</dbReference>
<dbReference type="Gene3D" id="1.10.287.130">
    <property type="match status" value="1"/>
</dbReference>
<dbReference type="PROSITE" id="PS50109">
    <property type="entry name" value="HIS_KIN"/>
    <property type="match status" value="1"/>
</dbReference>
<dbReference type="Pfam" id="PF13426">
    <property type="entry name" value="PAS_9"/>
    <property type="match status" value="1"/>
</dbReference>
<proteinExistence type="predicted"/>
<dbReference type="SMART" id="SM00387">
    <property type="entry name" value="HATPase_c"/>
    <property type="match status" value="1"/>
</dbReference>
<dbReference type="PANTHER" id="PTHR43047:SF72">
    <property type="entry name" value="OSMOSENSING HISTIDINE PROTEIN KINASE SLN1"/>
    <property type="match status" value="1"/>
</dbReference>
<dbReference type="CDD" id="cd00082">
    <property type="entry name" value="HisKA"/>
    <property type="match status" value="1"/>
</dbReference>
<dbReference type="InterPro" id="IPR005467">
    <property type="entry name" value="His_kinase_dom"/>
</dbReference>
<dbReference type="Proteomes" id="UP000509684">
    <property type="component" value="Chromosome"/>
</dbReference>
<dbReference type="InterPro" id="IPR011006">
    <property type="entry name" value="CheY-like_superfamily"/>
</dbReference>
<dbReference type="PRINTS" id="PR00344">
    <property type="entry name" value="BCTRLSENSOR"/>
</dbReference>
<reference evidence="15 16" key="1">
    <citation type="journal article" date="2019" name="Microbiome">
        <title>Annotated bacterial chromosomes from frame-shift-corrected long-read metagenomic data.</title>
        <authorList>
            <person name="Arumugam K."/>
            <person name="Bagci C."/>
            <person name="Bessarab I."/>
            <person name="Beier S."/>
            <person name="Buchfink B."/>
            <person name="Gorska A."/>
            <person name="Qiu G."/>
            <person name="Huson D.H."/>
            <person name="Williams R.B.H."/>
        </authorList>
    </citation>
    <scope>NUCLEOTIDE SEQUENCE [LARGE SCALE GENOMIC DNA]</scope>
    <source>
        <strain evidence="15">SSA1</strain>
    </source>
</reference>
<dbReference type="EC" id="2.7.13.3" evidence="2"/>
<dbReference type="InterPro" id="IPR036097">
    <property type="entry name" value="HisK_dim/P_sf"/>
</dbReference>
<dbReference type="Gene3D" id="3.30.565.10">
    <property type="entry name" value="Histidine kinase-like ATPase, C-terminal domain"/>
    <property type="match status" value="1"/>
</dbReference>
<evidence type="ECO:0000256" key="9">
    <source>
        <dbReference type="PROSITE-ProRule" id="PRU00169"/>
    </source>
</evidence>
<keyword evidence="6" id="KW-0902">Two-component regulatory system</keyword>
<feature type="domain" description="Histidine kinase" evidence="11">
    <location>
        <begin position="456"/>
        <end position="676"/>
    </location>
</feature>
<keyword evidence="10" id="KW-0175">Coiled coil</keyword>
<dbReference type="SMART" id="SM00086">
    <property type="entry name" value="PAC"/>
    <property type="match status" value="2"/>
</dbReference>
<evidence type="ECO:0000259" key="11">
    <source>
        <dbReference type="PROSITE" id="PS50109"/>
    </source>
</evidence>
<feature type="domain" description="PAS" evidence="13">
    <location>
        <begin position="290"/>
        <end position="363"/>
    </location>
</feature>
<dbReference type="Pfam" id="PF00512">
    <property type="entry name" value="HisKA"/>
    <property type="match status" value="1"/>
</dbReference>
<dbReference type="SMART" id="SM00448">
    <property type="entry name" value="REC"/>
    <property type="match status" value="1"/>
</dbReference>
<dbReference type="SUPFAM" id="SSF55874">
    <property type="entry name" value="ATPase domain of HSP90 chaperone/DNA topoisomerase II/histidine kinase"/>
    <property type="match status" value="1"/>
</dbReference>
<evidence type="ECO:0000256" key="8">
    <source>
        <dbReference type="ARBA" id="ARBA00070152"/>
    </source>
</evidence>
<organism evidence="15 16">
    <name type="scientific">Candidatus Accumulibacter cognatus</name>
    <dbReference type="NCBI Taxonomy" id="2954383"/>
    <lineage>
        <taxon>Bacteria</taxon>
        <taxon>Pseudomonadati</taxon>
        <taxon>Pseudomonadota</taxon>
        <taxon>Betaproteobacteria</taxon>
        <taxon>Candidatus Accumulibacter</taxon>
    </lineage>
</organism>
<evidence type="ECO:0000256" key="3">
    <source>
        <dbReference type="ARBA" id="ARBA00022553"/>
    </source>
</evidence>
<dbReference type="GO" id="GO:0009927">
    <property type="term" value="F:histidine phosphotransfer kinase activity"/>
    <property type="evidence" value="ECO:0007669"/>
    <property type="project" value="TreeGrafter"/>
</dbReference>
<evidence type="ECO:0000256" key="1">
    <source>
        <dbReference type="ARBA" id="ARBA00000085"/>
    </source>
</evidence>
<dbReference type="CDD" id="cd00130">
    <property type="entry name" value="PAS"/>
    <property type="match status" value="2"/>
</dbReference>
<keyword evidence="5" id="KW-0418">Kinase</keyword>
<dbReference type="Gene3D" id="3.40.50.2300">
    <property type="match status" value="1"/>
</dbReference>